<keyword evidence="6 7" id="KW-0472">Membrane</keyword>
<keyword evidence="4 7" id="KW-0812">Transmembrane</keyword>
<dbReference type="PANTHER" id="PTHR23517">
    <property type="entry name" value="RESISTANCE PROTEIN MDTM, PUTATIVE-RELATED-RELATED"/>
    <property type="match status" value="1"/>
</dbReference>
<evidence type="ECO:0000256" key="5">
    <source>
        <dbReference type="ARBA" id="ARBA00022989"/>
    </source>
</evidence>
<dbReference type="RefSeq" id="WP_290317395.1">
    <property type="nucleotide sequence ID" value="NZ_JAUFPN010000148.1"/>
</dbReference>
<comment type="caution">
    <text evidence="9">The sequence shown here is derived from an EMBL/GenBank/DDBJ whole genome shotgun (WGS) entry which is preliminary data.</text>
</comment>
<feature type="transmembrane region" description="Helical" evidence="7">
    <location>
        <begin position="102"/>
        <end position="128"/>
    </location>
</feature>
<evidence type="ECO:0000256" key="7">
    <source>
        <dbReference type="SAM" id="Phobius"/>
    </source>
</evidence>
<reference evidence="10" key="1">
    <citation type="journal article" date="2019" name="Int. J. Syst. Evol. Microbiol.">
        <title>The Global Catalogue of Microorganisms (GCM) 10K type strain sequencing project: providing services to taxonomists for standard genome sequencing and annotation.</title>
        <authorList>
            <consortium name="The Broad Institute Genomics Platform"/>
            <consortium name="The Broad Institute Genome Sequencing Center for Infectious Disease"/>
            <person name="Wu L."/>
            <person name="Ma J."/>
        </authorList>
    </citation>
    <scope>NUCLEOTIDE SEQUENCE [LARGE SCALE GENOMIC DNA]</scope>
    <source>
        <strain evidence="10">CECT 7131</strain>
    </source>
</reference>
<accession>A0ABT8A6X1</accession>
<evidence type="ECO:0000256" key="1">
    <source>
        <dbReference type="ARBA" id="ARBA00004651"/>
    </source>
</evidence>
<evidence type="ECO:0000256" key="4">
    <source>
        <dbReference type="ARBA" id="ARBA00022692"/>
    </source>
</evidence>
<evidence type="ECO:0000313" key="9">
    <source>
        <dbReference type="EMBL" id="MDN3565552.1"/>
    </source>
</evidence>
<feature type="transmembrane region" description="Helical" evidence="7">
    <location>
        <begin position="167"/>
        <end position="186"/>
    </location>
</feature>
<keyword evidence="5 7" id="KW-1133">Transmembrane helix</keyword>
<keyword evidence="3" id="KW-1003">Cell membrane</keyword>
<dbReference type="InterPro" id="IPR011701">
    <property type="entry name" value="MFS"/>
</dbReference>
<evidence type="ECO:0000256" key="2">
    <source>
        <dbReference type="ARBA" id="ARBA00022448"/>
    </source>
</evidence>
<dbReference type="InterPro" id="IPR050171">
    <property type="entry name" value="MFS_Transporters"/>
</dbReference>
<feature type="transmembrane region" description="Helical" evidence="7">
    <location>
        <begin position="284"/>
        <end position="306"/>
    </location>
</feature>
<evidence type="ECO:0000313" key="10">
    <source>
        <dbReference type="Proteomes" id="UP001529369"/>
    </source>
</evidence>
<dbReference type="InterPro" id="IPR020846">
    <property type="entry name" value="MFS_dom"/>
</dbReference>
<feature type="transmembrane region" description="Helical" evidence="7">
    <location>
        <begin position="214"/>
        <end position="235"/>
    </location>
</feature>
<keyword evidence="10" id="KW-1185">Reference proteome</keyword>
<organism evidence="9 10">
    <name type="scientific">Paeniroseomonas aquatica</name>
    <dbReference type="NCBI Taxonomy" id="373043"/>
    <lineage>
        <taxon>Bacteria</taxon>
        <taxon>Pseudomonadati</taxon>
        <taxon>Pseudomonadota</taxon>
        <taxon>Alphaproteobacteria</taxon>
        <taxon>Acetobacterales</taxon>
        <taxon>Acetobacteraceae</taxon>
        <taxon>Paeniroseomonas</taxon>
    </lineage>
</organism>
<feature type="transmembrane region" description="Helical" evidence="7">
    <location>
        <begin position="48"/>
        <end position="70"/>
    </location>
</feature>
<feature type="transmembrane region" description="Helical" evidence="7">
    <location>
        <begin position="77"/>
        <end position="96"/>
    </location>
</feature>
<keyword evidence="2" id="KW-0813">Transport</keyword>
<evidence type="ECO:0000259" key="8">
    <source>
        <dbReference type="PROSITE" id="PS50850"/>
    </source>
</evidence>
<proteinExistence type="predicted"/>
<feature type="domain" description="Major facilitator superfamily (MFS) profile" evidence="8">
    <location>
        <begin position="8"/>
        <end position="396"/>
    </location>
</feature>
<dbReference type="InterPro" id="IPR005829">
    <property type="entry name" value="Sugar_transporter_CS"/>
</dbReference>
<feature type="transmembrane region" description="Helical" evidence="7">
    <location>
        <begin position="370"/>
        <end position="391"/>
    </location>
</feature>
<evidence type="ECO:0000256" key="3">
    <source>
        <dbReference type="ARBA" id="ARBA00022475"/>
    </source>
</evidence>
<protein>
    <submittedName>
        <fullName evidence="9">MFS transporter</fullName>
    </submittedName>
</protein>
<dbReference type="InterPro" id="IPR036259">
    <property type="entry name" value="MFS_trans_sf"/>
</dbReference>
<name>A0ABT8A6X1_9PROT</name>
<dbReference type="Proteomes" id="UP001529369">
    <property type="component" value="Unassembled WGS sequence"/>
</dbReference>
<dbReference type="PROSITE" id="PS50850">
    <property type="entry name" value="MFS"/>
    <property type="match status" value="1"/>
</dbReference>
<feature type="transmembrane region" description="Helical" evidence="7">
    <location>
        <begin position="140"/>
        <end position="161"/>
    </location>
</feature>
<dbReference type="SUPFAM" id="SSF103473">
    <property type="entry name" value="MFS general substrate transporter"/>
    <property type="match status" value="1"/>
</dbReference>
<dbReference type="Pfam" id="PF07690">
    <property type="entry name" value="MFS_1"/>
    <property type="match status" value="2"/>
</dbReference>
<gene>
    <name evidence="9" type="ORF">QWZ14_14385</name>
</gene>
<feature type="transmembrane region" description="Helical" evidence="7">
    <location>
        <begin position="346"/>
        <end position="364"/>
    </location>
</feature>
<evidence type="ECO:0000256" key="6">
    <source>
        <dbReference type="ARBA" id="ARBA00023136"/>
    </source>
</evidence>
<dbReference type="EMBL" id="JAUFPN010000148">
    <property type="protein sequence ID" value="MDN3565552.1"/>
    <property type="molecule type" value="Genomic_DNA"/>
</dbReference>
<dbReference type="PROSITE" id="PS00216">
    <property type="entry name" value="SUGAR_TRANSPORT_1"/>
    <property type="match status" value="1"/>
</dbReference>
<dbReference type="Gene3D" id="1.20.1250.20">
    <property type="entry name" value="MFS general substrate transporter like domains"/>
    <property type="match status" value="2"/>
</dbReference>
<comment type="subcellular location">
    <subcellularLocation>
        <location evidence="1">Cell membrane</location>
        <topology evidence="1">Multi-pass membrane protein</topology>
    </subcellularLocation>
</comment>
<feature type="transmembrane region" description="Helical" evidence="7">
    <location>
        <begin position="250"/>
        <end position="272"/>
    </location>
</feature>
<feature type="transmembrane region" description="Helical" evidence="7">
    <location>
        <begin position="17"/>
        <end position="36"/>
    </location>
</feature>
<dbReference type="PANTHER" id="PTHR23517:SF2">
    <property type="entry name" value="MULTIDRUG RESISTANCE PROTEIN MDTH"/>
    <property type="match status" value="1"/>
</dbReference>
<sequence>MPDPAARQIAFVNAAHIYTHYSLLVLATAVLGMVAQAPEAFGREYGPILALGTGMFVLYGLGSLPMGWLAERFGRRAMMAAFFLGTGGASVLAGLAETPLTLGLALAVMGCFAAIYHPVGTAMLVEAAAASPSGKIGRAVGINGAFGNMGVALAPVVTALVAARMGWHWAFVLPGAVFIATGLLWLREPAFDAAKQAANAKPFPAIPPAIVRRAVVVLLALAAVSGLVFNAFALLLPKLMEERLAGSPDLLPVVGLLAFLATICGGLTQFTVGHLIDRQTLKNVFLPLALVQVPCLLALSVVQGWLVLPLAALMAASIFGQVTVNETMTARYVAPALRVKLYSIRFTIGFLGAASASPLVGFLHQATGSLAAPMLVLAGFGAVTFACALLFPNRREELQPELWARAGGDAAAEGAGRLVGAPARPGG</sequence>